<reference evidence="2" key="1">
    <citation type="journal article" date="2023" name="G3 (Bethesda)">
        <title>Genome assembly and association tests identify interacting loci associated with vigor, precocity, and sex in interspecific pistachio rootstocks.</title>
        <authorList>
            <person name="Palmer W."/>
            <person name="Jacygrad E."/>
            <person name="Sagayaradj S."/>
            <person name="Cavanaugh K."/>
            <person name="Han R."/>
            <person name="Bertier L."/>
            <person name="Beede B."/>
            <person name="Kafkas S."/>
            <person name="Golino D."/>
            <person name="Preece J."/>
            <person name="Michelmore R."/>
        </authorList>
    </citation>
    <scope>NUCLEOTIDE SEQUENCE [LARGE SCALE GENOMIC DNA]</scope>
</reference>
<gene>
    <name evidence="1" type="ORF">Patl1_14919</name>
</gene>
<keyword evidence="2" id="KW-1185">Reference proteome</keyword>
<sequence>MLLKPLISAGIEPKMMVGGRFMQGSPKTELEVLLQNPGPPKILVQRDRDVQIWFKNQACATMGALEGILGKPGHKLLNLGHNPAGAGSTPSRGFEDGQKDKSFSEAYEDDADENYDNDTDDNSDAVDNSDDELLSDDFDSDTSQKSHETREKSRWFSKFFESLDSLTVEEINEPARQWHCLVCQRGPGAIDWYHSLQPLMTHAKTKGSRRVKLPRELAELLEEELHRR</sequence>
<organism evidence="1 2">
    <name type="scientific">Pistacia atlantica</name>
    <dbReference type="NCBI Taxonomy" id="434234"/>
    <lineage>
        <taxon>Eukaryota</taxon>
        <taxon>Viridiplantae</taxon>
        <taxon>Streptophyta</taxon>
        <taxon>Embryophyta</taxon>
        <taxon>Tracheophyta</taxon>
        <taxon>Spermatophyta</taxon>
        <taxon>Magnoliopsida</taxon>
        <taxon>eudicotyledons</taxon>
        <taxon>Gunneridae</taxon>
        <taxon>Pentapetalae</taxon>
        <taxon>rosids</taxon>
        <taxon>malvids</taxon>
        <taxon>Sapindales</taxon>
        <taxon>Anacardiaceae</taxon>
        <taxon>Pistacia</taxon>
    </lineage>
</organism>
<evidence type="ECO:0000313" key="2">
    <source>
        <dbReference type="Proteomes" id="UP001164250"/>
    </source>
</evidence>
<dbReference type="Proteomes" id="UP001164250">
    <property type="component" value="Chromosome 8"/>
</dbReference>
<proteinExistence type="predicted"/>
<accession>A0ACC1ASE5</accession>
<comment type="caution">
    <text evidence="1">The sequence shown here is derived from an EMBL/GenBank/DDBJ whole genome shotgun (WGS) entry which is preliminary data.</text>
</comment>
<protein>
    <submittedName>
        <fullName evidence="1">Uncharacterized protein</fullName>
    </submittedName>
</protein>
<name>A0ACC1ASE5_9ROSI</name>
<dbReference type="EMBL" id="CM047904">
    <property type="protein sequence ID" value="KAJ0089593.1"/>
    <property type="molecule type" value="Genomic_DNA"/>
</dbReference>
<evidence type="ECO:0000313" key="1">
    <source>
        <dbReference type="EMBL" id="KAJ0089593.1"/>
    </source>
</evidence>